<dbReference type="InterPro" id="IPR016035">
    <property type="entry name" value="Acyl_Trfase/lysoPLipase"/>
</dbReference>
<dbReference type="PROSITE" id="PS00012">
    <property type="entry name" value="PHOSPHOPANTETHEINE"/>
    <property type="match status" value="1"/>
</dbReference>
<dbReference type="Pfam" id="PF13489">
    <property type="entry name" value="Methyltransf_23"/>
    <property type="match status" value="1"/>
</dbReference>
<dbReference type="InterPro" id="IPR020806">
    <property type="entry name" value="PKS_PP-bd"/>
</dbReference>
<dbReference type="Gene3D" id="3.40.50.150">
    <property type="entry name" value="Vaccinia Virus protein VP39"/>
    <property type="match status" value="1"/>
</dbReference>
<dbReference type="PhylomeDB" id="S8A1L0"/>
<dbReference type="Pfam" id="PF02801">
    <property type="entry name" value="Ketoacyl-synt_C"/>
    <property type="match status" value="1"/>
</dbReference>
<dbReference type="Gene3D" id="3.40.47.10">
    <property type="match status" value="1"/>
</dbReference>
<dbReference type="PANTHER" id="PTHR43775">
    <property type="entry name" value="FATTY ACID SYNTHASE"/>
    <property type="match status" value="1"/>
</dbReference>
<dbReference type="PROSITE" id="PS52019">
    <property type="entry name" value="PKS_MFAS_DH"/>
    <property type="match status" value="1"/>
</dbReference>
<dbReference type="eggNOG" id="KOG1202">
    <property type="taxonomic scope" value="Eukaryota"/>
</dbReference>
<dbReference type="PROSITE" id="PS00606">
    <property type="entry name" value="KS3_1"/>
    <property type="match status" value="1"/>
</dbReference>
<evidence type="ECO:0000256" key="2">
    <source>
        <dbReference type="ARBA" id="ARBA00022553"/>
    </source>
</evidence>
<dbReference type="Gene3D" id="1.10.1200.10">
    <property type="entry name" value="ACP-like"/>
    <property type="match status" value="1"/>
</dbReference>
<dbReference type="InterPro" id="IPR014030">
    <property type="entry name" value="Ketoacyl_synth_N"/>
</dbReference>
<dbReference type="GO" id="GO:0004312">
    <property type="term" value="F:fatty acid synthase activity"/>
    <property type="evidence" value="ECO:0007669"/>
    <property type="project" value="TreeGrafter"/>
</dbReference>
<dbReference type="InterPro" id="IPR049551">
    <property type="entry name" value="PKS_DH_C"/>
</dbReference>
<organism evidence="10 11">
    <name type="scientific">Penicillium oxalicum (strain 114-2 / CGMCC 5302)</name>
    <name type="common">Penicillium decumbens</name>
    <dbReference type="NCBI Taxonomy" id="933388"/>
    <lineage>
        <taxon>Eukaryota</taxon>
        <taxon>Fungi</taxon>
        <taxon>Dikarya</taxon>
        <taxon>Ascomycota</taxon>
        <taxon>Pezizomycotina</taxon>
        <taxon>Eurotiomycetes</taxon>
        <taxon>Eurotiomycetidae</taxon>
        <taxon>Eurotiales</taxon>
        <taxon>Aspergillaceae</taxon>
        <taxon>Penicillium</taxon>
    </lineage>
</organism>
<evidence type="ECO:0000256" key="6">
    <source>
        <dbReference type="PROSITE-ProRule" id="PRU01363"/>
    </source>
</evidence>
<dbReference type="PROSITE" id="PS50075">
    <property type="entry name" value="CARRIER"/>
    <property type="match status" value="1"/>
</dbReference>
<dbReference type="InterPro" id="IPR016036">
    <property type="entry name" value="Malonyl_transacylase_ACP-bd"/>
</dbReference>
<feature type="domain" description="Ketosynthase family 3 (KS3)" evidence="8">
    <location>
        <begin position="3"/>
        <end position="438"/>
    </location>
</feature>
<accession>S8A1L0</accession>
<dbReference type="Pfam" id="PF00698">
    <property type="entry name" value="Acyl_transf_1"/>
    <property type="match status" value="1"/>
</dbReference>
<evidence type="ECO:0000259" key="7">
    <source>
        <dbReference type="PROSITE" id="PS50075"/>
    </source>
</evidence>
<dbReference type="Gene3D" id="3.40.366.10">
    <property type="entry name" value="Malonyl-Coenzyme A Acyl Carrier Protein, domain 2"/>
    <property type="match status" value="1"/>
</dbReference>
<evidence type="ECO:0000313" key="11">
    <source>
        <dbReference type="Proteomes" id="UP000019376"/>
    </source>
</evidence>
<dbReference type="OrthoDB" id="329835at2759"/>
<keyword evidence="1" id="KW-0596">Phosphopantetheine</keyword>
<dbReference type="EMBL" id="KB644415">
    <property type="protein sequence ID" value="EPS35041.1"/>
    <property type="molecule type" value="Genomic_DNA"/>
</dbReference>
<dbReference type="Gene3D" id="3.10.129.110">
    <property type="entry name" value="Polyketide synthase dehydratase"/>
    <property type="match status" value="1"/>
</dbReference>
<dbReference type="Pfam" id="PF21089">
    <property type="entry name" value="PKS_DH_N"/>
    <property type="match status" value="1"/>
</dbReference>
<comment type="caution">
    <text evidence="6">Lacks conserved residue(s) required for the propagation of feature annotation.</text>
</comment>
<gene>
    <name evidence="10" type="ORF">PDE_10006</name>
</gene>
<dbReference type="SMART" id="SM00823">
    <property type="entry name" value="PKS_PP"/>
    <property type="match status" value="1"/>
</dbReference>
<keyword evidence="11" id="KW-1185">Reference proteome</keyword>
<name>S8A1L0_PENO1</name>
<dbReference type="STRING" id="933388.S8A1L0"/>
<dbReference type="InterPro" id="IPR050091">
    <property type="entry name" value="PKS_NRPS_Biosynth_Enz"/>
</dbReference>
<dbReference type="SMART" id="SM00827">
    <property type="entry name" value="PKS_AT"/>
    <property type="match status" value="1"/>
</dbReference>
<dbReference type="InterPro" id="IPR020807">
    <property type="entry name" value="PKS_DH"/>
</dbReference>
<dbReference type="GO" id="GO:0031177">
    <property type="term" value="F:phosphopantetheine binding"/>
    <property type="evidence" value="ECO:0007669"/>
    <property type="project" value="InterPro"/>
</dbReference>
<dbReference type="InterPro" id="IPR018201">
    <property type="entry name" value="Ketoacyl_synth_AS"/>
</dbReference>
<feature type="region of interest" description="C-terminal hotdog fold" evidence="6">
    <location>
        <begin position="1089"/>
        <end position="1239"/>
    </location>
</feature>
<dbReference type="Pfam" id="PF16197">
    <property type="entry name" value="KAsynt_C_assoc"/>
    <property type="match status" value="1"/>
</dbReference>
<feature type="region of interest" description="N-terminal hotdog fold" evidence="6">
    <location>
        <begin position="947"/>
        <end position="1076"/>
    </location>
</feature>
<evidence type="ECO:0000256" key="4">
    <source>
        <dbReference type="ARBA" id="ARBA00022679"/>
    </source>
</evidence>
<dbReference type="InterPro" id="IPR016039">
    <property type="entry name" value="Thiolase-like"/>
</dbReference>
<dbReference type="FunFam" id="3.40.47.10:FF:000019">
    <property type="entry name" value="Polyketide synthase type I"/>
    <property type="match status" value="1"/>
</dbReference>
<evidence type="ECO:0000259" key="8">
    <source>
        <dbReference type="PROSITE" id="PS52004"/>
    </source>
</evidence>
<dbReference type="InterPro" id="IPR020841">
    <property type="entry name" value="PKS_Beta-ketoAc_synthase_dom"/>
</dbReference>
<dbReference type="InterPro" id="IPR006162">
    <property type="entry name" value="Ppantetheine_attach_site"/>
</dbReference>
<evidence type="ECO:0000256" key="1">
    <source>
        <dbReference type="ARBA" id="ARBA00022450"/>
    </source>
</evidence>
<dbReference type="SUPFAM" id="SSF55048">
    <property type="entry name" value="Probable ACP-binding domain of malonyl-CoA ACP transacylase"/>
    <property type="match status" value="1"/>
</dbReference>
<dbReference type="InterPro" id="IPR014031">
    <property type="entry name" value="Ketoacyl_synth_C"/>
</dbReference>
<evidence type="ECO:0000259" key="9">
    <source>
        <dbReference type="PROSITE" id="PS52019"/>
    </source>
</evidence>
<dbReference type="InterPro" id="IPR032821">
    <property type="entry name" value="PKS_assoc"/>
</dbReference>
<dbReference type="SMART" id="SM00826">
    <property type="entry name" value="PKS_DH"/>
    <property type="match status" value="1"/>
</dbReference>
<evidence type="ECO:0000256" key="5">
    <source>
        <dbReference type="ARBA" id="ARBA00023268"/>
    </source>
</evidence>
<dbReference type="InterPro" id="IPR049552">
    <property type="entry name" value="PKS_DH_N"/>
</dbReference>
<dbReference type="GO" id="GO:0006633">
    <property type="term" value="P:fatty acid biosynthetic process"/>
    <property type="evidence" value="ECO:0007669"/>
    <property type="project" value="InterPro"/>
</dbReference>
<keyword evidence="2" id="KW-0597">Phosphoprotein</keyword>
<keyword evidence="5" id="KW-0511">Multifunctional enzyme</keyword>
<dbReference type="GO" id="GO:0008168">
    <property type="term" value="F:methyltransferase activity"/>
    <property type="evidence" value="ECO:0007669"/>
    <property type="project" value="UniProtKB-KW"/>
</dbReference>
<feature type="domain" description="Carrier" evidence="7">
    <location>
        <begin position="2356"/>
        <end position="2433"/>
    </location>
</feature>
<dbReference type="PROSITE" id="PS52004">
    <property type="entry name" value="KS3_2"/>
    <property type="match status" value="1"/>
</dbReference>
<dbReference type="SUPFAM" id="SSF53901">
    <property type="entry name" value="Thiolase-like"/>
    <property type="match status" value="1"/>
</dbReference>
<dbReference type="CDD" id="cd00833">
    <property type="entry name" value="PKS"/>
    <property type="match status" value="1"/>
</dbReference>
<dbReference type="GO" id="GO:0032259">
    <property type="term" value="P:methylation"/>
    <property type="evidence" value="ECO:0007669"/>
    <property type="project" value="UniProtKB-KW"/>
</dbReference>
<dbReference type="HOGENOM" id="CLU_000022_31_0_1"/>
<dbReference type="Pfam" id="PF00109">
    <property type="entry name" value="ketoacyl-synt"/>
    <property type="match status" value="1"/>
</dbReference>
<dbReference type="InterPro" id="IPR029063">
    <property type="entry name" value="SAM-dependent_MTases_sf"/>
</dbReference>
<dbReference type="InterPro" id="IPR014043">
    <property type="entry name" value="Acyl_transferase_dom"/>
</dbReference>
<proteinExistence type="predicted"/>
<keyword evidence="4" id="KW-0808">Transferase</keyword>
<dbReference type="InterPro" id="IPR009081">
    <property type="entry name" value="PP-bd_ACP"/>
</dbReference>
<dbReference type="GO" id="GO:0004315">
    <property type="term" value="F:3-oxoacyl-[acyl-carrier-protein] synthase activity"/>
    <property type="evidence" value="ECO:0007669"/>
    <property type="project" value="InterPro"/>
</dbReference>
<dbReference type="Proteomes" id="UP000019376">
    <property type="component" value="Unassembled WGS sequence"/>
</dbReference>
<dbReference type="InterPro" id="IPR036736">
    <property type="entry name" value="ACP-like_sf"/>
</dbReference>
<dbReference type="Pfam" id="PF00550">
    <property type="entry name" value="PP-binding"/>
    <property type="match status" value="1"/>
</dbReference>
<dbReference type="InterPro" id="IPR001227">
    <property type="entry name" value="Ac_transferase_dom_sf"/>
</dbReference>
<reference evidence="10 11" key="1">
    <citation type="journal article" date="2013" name="PLoS ONE">
        <title>Genomic and secretomic analyses reveal unique features of the lignocellulolytic enzyme system of Penicillium decumbens.</title>
        <authorList>
            <person name="Liu G."/>
            <person name="Zhang L."/>
            <person name="Wei X."/>
            <person name="Zou G."/>
            <person name="Qin Y."/>
            <person name="Ma L."/>
            <person name="Li J."/>
            <person name="Zheng H."/>
            <person name="Wang S."/>
            <person name="Wang C."/>
            <person name="Xun L."/>
            <person name="Zhao G.-P."/>
            <person name="Zhou Z."/>
            <person name="Qu Y."/>
        </authorList>
    </citation>
    <scope>NUCLEOTIDE SEQUENCE [LARGE SCALE GENOMIC DNA]</scope>
    <source>
        <strain evidence="11">114-2 / CGMCC 5302</strain>
    </source>
</reference>
<dbReference type="GO" id="GO:0030639">
    <property type="term" value="P:polyketide biosynthetic process"/>
    <property type="evidence" value="ECO:0007669"/>
    <property type="project" value="UniProtKB-ARBA"/>
</dbReference>
<keyword evidence="3" id="KW-0489">Methyltransferase</keyword>
<dbReference type="SUPFAM" id="SSF53335">
    <property type="entry name" value="S-adenosyl-L-methionine-dependent methyltransferases"/>
    <property type="match status" value="1"/>
</dbReference>
<feature type="domain" description="PKS/mFAS DH" evidence="9">
    <location>
        <begin position="947"/>
        <end position="1239"/>
    </location>
</feature>
<dbReference type="SUPFAM" id="SSF52151">
    <property type="entry name" value="FabD/lysophospholipase-like"/>
    <property type="match status" value="1"/>
</dbReference>
<dbReference type="SMART" id="SM00825">
    <property type="entry name" value="PKS_KS"/>
    <property type="match status" value="1"/>
</dbReference>
<dbReference type="GO" id="GO:1901336">
    <property type="term" value="P:lactone biosynthetic process"/>
    <property type="evidence" value="ECO:0007669"/>
    <property type="project" value="UniProtKB-ARBA"/>
</dbReference>
<protein>
    <submittedName>
        <fullName evidence="10">Uncharacterized protein</fullName>
    </submittedName>
</protein>
<evidence type="ECO:0000256" key="3">
    <source>
        <dbReference type="ARBA" id="ARBA00022603"/>
    </source>
</evidence>
<dbReference type="PANTHER" id="PTHR43775:SF48">
    <property type="entry name" value="HIGHLY REDUCING POLYKETIDE SYNTHASE SDGA"/>
    <property type="match status" value="1"/>
</dbReference>
<dbReference type="InterPro" id="IPR042104">
    <property type="entry name" value="PKS_dehydratase_sf"/>
</dbReference>
<dbReference type="Pfam" id="PF14765">
    <property type="entry name" value="PS-DH"/>
    <property type="match status" value="1"/>
</dbReference>
<dbReference type="InterPro" id="IPR049900">
    <property type="entry name" value="PKS_mFAS_DH"/>
</dbReference>
<sequence length="2435" mass="266535">MSLEPIAIVGTGCRFPGSSSSPNRLWHLLQNPQNVASKVPSERFNVDSFYHPNSQQHGSTSVAESYFLEEDIRAFDAPFFSISPAEAAAMDPQQRLLLETVYHSLEAGGHRLDALQGSATGVYCGFLRTDYSQIQFTDPDSLPPYTVTGNSPAIMANRISYFFNWTGPSFAVDTGCSSSLLAVHLAVESLRKRDCDLAVAVGSNLLLSPNPYIADAKTGMLSATGRSRMWDASADGYARGEGVASVVLKRLSDAVAAGDEIECVIRATGMNSDGRTMGITMPSGEAQRKLIESTYASIGLDPKNAQDRCQYFEAHGTGTQAGDPQEASAIHAAFFGNEAENDSSNVLHVGSIKTVIGHTEATAGLAGLIKASLCLQHGEITPNLLFSTPNPRITPHLTRLQVPSESVAWPTLPPGAPRRASVNSFGFGGANVHAILESYEPPSSSRRGSEDAEADCLLLPFVVSAASEPSLRTALERLFQFLEDQPVTNMIDFAQTLLTRRSCHKHRIVFIASSSDELRDKILHEISYPSSGQISAKIHRPVQANRSFGILGIFTGQGAQWPQMSLDIINASPQAQRWMADMQKALDTLPQQYRPDFDLLAELAVPKSDSRIHEARISQVLRTAVQIVQTNLLRTLGVNFDTVIGHSSGEIAAAFAAGILDLSDTIRIAYLRGWAIKQSQNQQQCPGSMIAVMLDWNQAEAICCNLAQYTGKIQIAAYNSLRSVTLSGDRNMIDELAWLLSSLGHAVHRLHVDTAYHSHHMEPAAKLYRQALKACNIQAKKPRSTMRWFSSVHPGVDLNATGISQPREYWVANMLESVSFSQAVSTALLSSSDTQYSCAIEIGPHPVLGGPVKQILEGMARPIDLPYFGLARRATSGIQSFALAIGQLWTIFGPGELDFQGYLRAFNINASPSLLKDLPSYPFDHSQSYWAESRLSRARLRAQNPPNALLGRLLPTSGQGERRWRNYLRPEELLWLDGYKLEGRPVLPPATYVSMMVEAALEISGVSPVQLLELRDLEFYQDVPLPSDQAGLEVLFAAEVSSNESHALGRFSCQAAVDGELCRAASGQFEITYDVPGFQALAARATPLTLQPMDVNGFYRDLSALGHDRCGDFKGLSTLACNRKVASATIVHPGSNSHQPLNFHPATIDHAFQTVLATSISKTRDQATGSRYTISRISYLGINPTLRPADSEALNIDGSIVTKVPGLITGAAEIFRSNDECLLSCEGIQISRTANASSPPQLFSTIDWIPLQPSATAGGNVLCRPGAVRTLMAREQLALLLLRDICRKDARKSRETLPEGKAAFLNWADHVLAHVREGMHPVCRPEWLAGKSDEICTPPLEPLMRIGEDWGNLLASECEDVIPAVELLDRYYATNMQDFNPWYYRFVSLVKQLTALYPVMDIIEVTVSPSYRLTNRVLSEIGTAYKTYTRAVVNMSTAASSTKPAAQPQIHEKNFEADAFKQNSVDLIIVHQALYSTKSLDDAFKRLRRMIKPGGYLLILEDTNPNLIHRKLLLPFSGWKKTSTEHLSNGPIQTRDAWKSLLFKHGFSGIDSITSIHDEVIAGLSIMVSRAVEPAAQEIQSPSHESNKPSDLVIVAAQNKWMNRTWIAVSERFRRMELVENIREIKFGTGRNPPVVLVVTDSLQPTVFSGPHEEEKQLRRLFAGASKVLWVVSRSDFRSPVALSNAVTAGILSSLSVEYPDTMFQRLELPCDLPSKENVDAVVTLLMRLVFTSSKESLSLESHMRLSEKGVLHVPRHTYSDSMNQRCLAAHVEVQGDILFNRNQKYTVLQVEHVGTTEKQVARLHAYPSIGLMSGVSRTNIEVEVDYSTAHSIKIEGAGSFYLSLGTASRHSSGLHPRTGKGHSSRVFALSERNASRVHTPILWCWDVPAAVSAAQEAGFLANIVAVLIAKDILSKTEPDSSILLLEPDVTILKILDSLAPLHKTKIISVTHKATAKANRKSLIYIPERTPSHRIRQMIPHKKVVRAVVFDSNRVCNGRNDRICNLFPNARQLDIASFYQTVPMPNSPEHGSILCIPAAVQSVAGWLHPEDSTFAVTSITKLISEEIDLRPTSVIKWSSETQNPIKAQIRSATDAVNLSQQGAYVLWELPKALRRTVADWLVSHGAQHLVFVQKIPDDTQWVSSITCGGAEVVIVPPQEDLVHTVLALRDHSSVPLVRGIVFTGALDNAVAAETIQRAKCLSQHYDSPNLEMFLSIDCCPAIPNPQQCAVTEFLAALAHQRAMINLAASVLCLGPGFDLDNPHGDDIAEILAEAALAGHPFAGGDRVVTAGLCPGTGSPEYKAWDTIHSRNPAMSNILALSRKGGQEETAGVEAATEHIPLKVQLERAKETTSAALAVRAILNQYFTRYLRMRLQSTAEINENTLFNELGVDSMVAAQLVGWFMKEVGVEVSVVFILAGASVGEVLQDVTEKLIP</sequence>
<evidence type="ECO:0000313" key="10">
    <source>
        <dbReference type="EMBL" id="EPS35041.1"/>
    </source>
</evidence>
<dbReference type="SUPFAM" id="SSF47336">
    <property type="entry name" value="ACP-like"/>
    <property type="match status" value="1"/>
</dbReference>